<proteinExistence type="inferred from homology"/>
<comment type="function">
    <text evidence="6 7">Associates with the EF-Tu.GDP complex and induces the exchange of GDP to GTP. It remains bound to the aminoacyl-tRNA.EF-Tu.GTP complex up to the GTP hydrolysis stage on the ribosome.</text>
</comment>
<dbReference type="AlphaFoldDB" id="A0AAJ1PTV5"/>
<dbReference type="FunFam" id="1.10.8.10:FF:000001">
    <property type="entry name" value="Elongation factor Ts"/>
    <property type="match status" value="1"/>
</dbReference>
<dbReference type="HAMAP" id="MF_00050">
    <property type="entry name" value="EF_Ts"/>
    <property type="match status" value="1"/>
</dbReference>
<dbReference type="InterPro" id="IPR014039">
    <property type="entry name" value="Transl_elong_EFTs/EF1B_dimer"/>
</dbReference>
<dbReference type="Gene3D" id="1.10.286.20">
    <property type="match status" value="1"/>
</dbReference>
<dbReference type="CDD" id="cd14275">
    <property type="entry name" value="UBA_EF-Ts"/>
    <property type="match status" value="1"/>
</dbReference>
<evidence type="ECO:0000256" key="7">
    <source>
        <dbReference type="HAMAP-Rule" id="MF_00050"/>
    </source>
</evidence>
<evidence type="ECO:0000256" key="3">
    <source>
        <dbReference type="ARBA" id="ARBA00022490"/>
    </source>
</evidence>
<dbReference type="SUPFAM" id="SSF54713">
    <property type="entry name" value="Elongation factor Ts (EF-Ts), dimerisation domain"/>
    <property type="match status" value="2"/>
</dbReference>
<sequence>MAKTKMELIKEIRAITDAPMIDCKRALEETNYDLEAAIQWLNDNILKKAAKKSGRIAAEGIVKYVENDMFAVVYELNSETDFVIQNEKFLKLASEIEEVLLSKKFTNENELSALVNKDGKSLMTLCEEATGVIGEKIALRRAIQVEKANLVTGYTHNNSKIAVLVTGEGKDANALRNVAMHVAAMNPKFATLDQVPAETVQALKDEFSADESLAEKPEKIQQMIINGKVDKELSEFVLEKQSFVMESSLTVSQYLEQHSTKILNFVRLELAEGIEKVETDFAAEVAAQMNKA</sequence>
<reference evidence="9" key="1">
    <citation type="submission" date="2023-05" db="EMBL/GenBank/DDBJ databases">
        <title>Mycoplasma phocimorsus sp. nov., isolated from Scandinavian patients with seal finger or septic arthritis after contact with seals.</title>
        <authorList>
            <person name="Skafte-Holm A."/>
            <person name="Pedersen T.R."/>
            <person name="Froelund M."/>
            <person name="Stegger M."/>
            <person name="Qvortrup K."/>
            <person name="Michaels D.L."/>
            <person name="Brown D.R."/>
            <person name="Jensen J.S."/>
        </authorList>
    </citation>
    <scope>NUCLEOTIDE SEQUENCE</scope>
    <source>
        <strain evidence="9">M5725</strain>
    </source>
</reference>
<dbReference type="InterPro" id="IPR001816">
    <property type="entry name" value="Transl_elong_EFTs/EF1B"/>
</dbReference>
<dbReference type="NCBIfam" id="TIGR00116">
    <property type="entry name" value="tsf"/>
    <property type="match status" value="1"/>
</dbReference>
<evidence type="ECO:0000313" key="10">
    <source>
        <dbReference type="Proteomes" id="UP001224428"/>
    </source>
</evidence>
<keyword evidence="3 7" id="KW-0963">Cytoplasm</keyword>
<dbReference type="EMBL" id="JASDDP010000015">
    <property type="protein sequence ID" value="MDJ1645770.1"/>
    <property type="molecule type" value="Genomic_DNA"/>
</dbReference>
<evidence type="ECO:0000256" key="1">
    <source>
        <dbReference type="ARBA" id="ARBA00005532"/>
    </source>
</evidence>
<comment type="subcellular location">
    <subcellularLocation>
        <location evidence="7">Cytoplasm</location>
    </subcellularLocation>
</comment>
<keyword evidence="5 7" id="KW-0648">Protein biosynthesis</keyword>
<evidence type="ECO:0000313" key="9">
    <source>
        <dbReference type="EMBL" id="MDJ1645770.1"/>
    </source>
</evidence>
<keyword evidence="10" id="KW-1185">Reference proteome</keyword>
<dbReference type="InterPro" id="IPR009060">
    <property type="entry name" value="UBA-like_sf"/>
</dbReference>
<accession>A0AAJ1PTV5</accession>
<dbReference type="Proteomes" id="UP001224428">
    <property type="component" value="Unassembled WGS sequence"/>
</dbReference>
<evidence type="ECO:0000259" key="8">
    <source>
        <dbReference type="Pfam" id="PF00889"/>
    </source>
</evidence>
<dbReference type="SUPFAM" id="SSF46934">
    <property type="entry name" value="UBA-like"/>
    <property type="match status" value="1"/>
</dbReference>
<evidence type="ECO:0000256" key="4">
    <source>
        <dbReference type="ARBA" id="ARBA00022768"/>
    </source>
</evidence>
<dbReference type="Gene3D" id="1.10.8.10">
    <property type="entry name" value="DNA helicase RuvA subunit, C-terminal domain"/>
    <property type="match status" value="1"/>
</dbReference>
<feature type="domain" description="Translation elongation factor EFTs/EF1B dimerisation" evidence="8">
    <location>
        <begin position="71"/>
        <end position="272"/>
    </location>
</feature>
<protein>
    <recommendedName>
        <fullName evidence="2 7">Elongation factor Ts</fullName>
        <shortName evidence="7">EF-Ts</shortName>
    </recommendedName>
</protein>
<comment type="similarity">
    <text evidence="1 7">Belongs to the EF-Ts family.</text>
</comment>
<dbReference type="GO" id="GO:0005737">
    <property type="term" value="C:cytoplasm"/>
    <property type="evidence" value="ECO:0007669"/>
    <property type="project" value="UniProtKB-SubCell"/>
</dbReference>
<dbReference type="Gene3D" id="3.30.479.20">
    <property type="entry name" value="Elongation factor Ts, dimerisation domain"/>
    <property type="match status" value="2"/>
</dbReference>
<dbReference type="InterPro" id="IPR036402">
    <property type="entry name" value="EF-Ts_dimer_sf"/>
</dbReference>
<dbReference type="PANTHER" id="PTHR11741">
    <property type="entry name" value="ELONGATION FACTOR TS"/>
    <property type="match status" value="1"/>
</dbReference>
<dbReference type="RefSeq" id="WP_283827241.1">
    <property type="nucleotide sequence ID" value="NZ_JASDDP010000015.1"/>
</dbReference>
<dbReference type="PANTHER" id="PTHR11741:SF0">
    <property type="entry name" value="ELONGATION FACTOR TS, MITOCHONDRIAL"/>
    <property type="match status" value="1"/>
</dbReference>
<evidence type="ECO:0000256" key="6">
    <source>
        <dbReference type="ARBA" id="ARBA00025453"/>
    </source>
</evidence>
<keyword evidence="4 7" id="KW-0251">Elongation factor</keyword>
<gene>
    <name evidence="7 9" type="primary">tsf</name>
    <name evidence="9" type="ORF">QLQ80_01535</name>
</gene>
<dbReference type="Pfam" id="PF00889">
    <property type="entry name" value="EF_TS"/>
    <property type="match status" value="1"/>
</dbReference>
<name>A0AAJ1PTV5_9MOLU</name>
<organism evidence="9 10">
    <name type="scientific">Mycoplasma phocimorsus</name>
    <dbReference type="NCBI Taxonomy" id="3045839"/>
    <lineage>
        <taxon>Bacteria</taxon>
        <taxon>Bacillati</taxon>
        <taxon>Mycoplasmatota</taxon>
        <taxon>Mollicutes</taxon>
        <taxon>Mycoplasmataceae</taxon>
        <taxon>Mycoplasma</taxon>
    </lineage>
</organism>
<comment type="caution">
    <text evidence="9">The sequence shown here is derived from an EMBL/GenBank/DDBJ whole genome shotgun (WGS) entry which is preliminary data.</text>
</comment>
<dbReference type="GO" id="GO:0003746">
    <property type="term" value="F:translation elongation factor activity"/>
    <property type="evidence" value="ECO:0007669"/>
    <property type="project" value="UniProtKB-UniRule"/>
</dbReference>
<evidence type="ECO:0000256" key="5">
    <source>
        <dbReference type="ARBA" id="ARBA00022917"/>
    </source>
</evidence>
<feature type="region of interest" description="Involved in Mg(2+) ion dislocation from EF-Tu" evidence="7">
    <location>
        <begin position="80"/>
        <end position="83"/>
    </location>
</feature>
<evidence type="ECO:0000256" key="2">
    <source>
        <dbReference type="ARBA" id="ARBA00016956"/>
    </source>
</evidence>